<dbReference type="EMBL" id="BAWF01000017">
    <property type="protein sequence ID" value="GAF45083.1"/>
    <property type="molecule type" value="Genomic_DNA"/>
</dbReference>
<name>X0PQL6_RHOWR</name>
<reference evidence="2 3" key="1">
    <citation type="submission" date="2014-02" db="EMBL/GenBank/DDBJ databases">
        <title>Whole genome shotgun sequence of Rhodococcus wratislaviensis NBRC 100605.</title>
        <authorList>
            <person name="Hosoyama A."/>
            <person name="Tsuchikane K."/>
            <person name="Yoshida I."/>
            <person name="Ohji S."/>
            <person name="Ichikawa N."/>
            <person name="Yamazoe A."/>
            <person name="Fujita N."/>
        </authorList>
    </citation>
    <scope>NUCLEOTIDE SEQUENCE [LARGE SCALE GENOMIC DNA]</scope>
    <source>
        <strain evidence="2 3">NBRC 100605</strain>
    </source>
</reference>
<accession>X0PQL6</accession>
<evidence type="ECO:0000313" key="2">
    <source>
        <dbReference type="EMBL" id="GAF45083.1"/>
    </source>
</evidence>
<feature type="region of interest" description="Disordered" evidence="1">
    <location>
        <begin position="1"/>
        <end position="26"/>
    </location>
</feature>
<organism evidence="2 3">
    <name type="scientific">Rhodococcus wratislaviensis NBRC 100605</name>
    <dbReference type="NCBI Taxonomy" id="1219028"/>
    <lineage>
        <taxon>Bacteria</taxon>
        <taxon>Bacillati</taxon>
        <taxon>Actinomycetota</taxon>
        <taxon>Actinomycetes</taxon>
        <taxon>Mycobacteriales</taxon>
        <taxon>Nocardiaceae</taxon>
        <taxon>Rhodococcus</taxon>
    </lineage>
</organism>
<evidence type="ECO:0000256" key="1">
    <source>
        <dbReference type="SAM" id="MobiDB-lite"/>
    </source>
</evidence>
<comment type="caution">
    <text evidence="2">The sequence shown here is derived from an EMBL/GenBank/DDBJ whole genome shotgun (WGS) entry which is preliminary data.</text>
</comment>
<dbReference type="Proteomes" id="UP000019491">
    <property type="component" value="Unassembled WGS sequence"/>
</dbReference>
<proteinExistence type="predicted"/>
<gene>
    <name evidence="2" type="ORF">RW1_017_00050</name>
</gene>
<keyword evidence="3" id="KW-1185">Reference proteome</keyword>
<protein>
    <submittedName>
        <fullName evidence="2">Putative transposase</fullName>
    </submittedName>
</protein>
<dbReference type="AlphaFoldDB" id="X0PQL6"/>
<evidence type="ECO:0000313" key="3">
    <source>
        <dbReference type="Proteomes" id="UP000019491"/>
    </source>
</evidence>
<sequence length="45" mass="5051">MVDAQAVKGTDTVGTDTRGWDGGKRVNGRKRHVVTDSRACWWSCW</sequence>